<gene>
    <name evidence="2" type="ORF">MARA_03020</name>
</gene>
<evidence type="ECO:0000313" key="3">
    <source>
        <dbReference type="Proteomes" id="UP000467428"/>
    </source>
</evidence>
<keyword evidence="3" id="KW-1185">Reference proteome</keyword>
<dbReference type="Proteomes" id="UP000467428">
    <property type="component" value="Plasmid pJCM18538"/>
</dbReference>
<protein>
    <submittedName>
        <fullName evidence="2">Uncharacterized protein</fullName>
    </submittedName>
</protein>
<keyword evidence="2" id="KW-0614">Plasmid</keyword>
<feature type="region of interest" description="Disordered" evidence="1">
    <location>
        <begin position="1"/>
        <end position="20"/>
    </location>
</feature>
<dbReference type="EMBL" id="AP022592">
    <property type="protein sequence ID" value="BBY46872.1"/>
    <property type="molecule type" value="Genomic_DNA"/>
</dbReference>
<organism evidence="2 3">
    <name type="scientific">Mycolicibacterium arabiense</name>
    <dbReference type="NCBI Taxonomy" id="1286181"/>
    <lineage>
        <taxon>Bacteria</taxon>
        <taxon>Bacillati</taxon>
        <taxon>Actinomycetota</taxon>
        <taxon>Actinomycetes</taxon>
        <taxon>Mycobacteriales</taxon>
        <taxon>Mycobacteriaceae</taxon>
        <taxon>Mycolicibacterium</taxon>
    </lineage>
</organism>
<name>A0A7I7RQN8_9MYCO</name>
<proteinExistence type="predicted"/>
<geneLocation type="plasmid" evidence="2">
    <name>pJCM18538</name>
</geneLocation>
<accession>A0A7I7RQN8</accession>
<evidence type="ECO:0000256" key="1">
    <source>
        <dbReference type="SAM" id="MobiDB-lite"/>
    </source>
</evidence>
<dbReference type="AlphaFoldDB" id="A0A7I7RQN8"/>
<reference evidence="2 3" key="1">
    <citation type="journal article" date="2019" name="Emerg. Microbes Infect.">
        <title>Comprehensive subspecies identification of 175 nontuberculous mycobacteria species based on 7547 genomic profiles.</title>
        <authorList>
            <person name="Matsumoto Y."/>
            <person name="Kinjo T."/>
            <person name="Motooka D."/>
            <person name="Nabeya D."/>
            <person name="Jung N."/>
            <person name="Uechi K."/>
            <person name="Horii T."/>
            <person name="Iida T."/>
            <person name="Fujita J."/>
            <person name="Nakamura S."/>
        </authorList>
    </citation>
    <scope>NUCLEOTIDE SEQUENCE [LARGE SCALE GENOMIC DNA]</scope>
    <source>
        <strain evidence="2 3">JCM 18538</strain>
        <plasmid evidence="2">pJCM18538</plasmid>
    </source>
</reference>
<sequence length="85" mass="9300">MLTTQPTPQRGMGGDVAAPYDSPTAEIVRVLVAPRRRRQSECTCGWRGRRRVLRSLSVLDALDHAARAGCHPGVPLVDVDIGRRP</sequence>
<evidence type="ECO:0000313" key="2">
    <source>
        <dbReference type="EMBL" id="BBY46872.1"/>
    </source>
</evidence>
<dbReference type="KEGG" id="marz:MARA_03020"/>